<evidence type="ECO:0000256" key="4">
    <source>
        <dbReference type="ARBA" id="ARBA00022833"/>
    </source>
</evidence>
<dbReference type="Pfam" id="PF23209">
    <property type="entry name" value="IDM1_C"/>
    <property type="match status" value="1"/>
</dbReference>
<dbReference type="GO" id="GO:0042393">
    <property type="term" value="F:histone binding"/>
    <property type="evidence" value="ECO:0007669"/>
    <property type="project" value="TreeGrafter"/>
</dbReference>
<dbReference type="InterPro" id="IPR011011">
    <property type="entry name" value="Znf_FYVE_PHD"/>
</dbReference>
<dbReference type="GO" id="GO:0005634">
    <property type="term" value="C:nucleus"/>
    <property type="evidence" value="ECO:0007669"/>
    <property type="project" value="UniProtKB-SubCell"/>
</dbReference>
<dbReference type="InterPro" id="IPR013083">
    <property type="entry name" value="Znf_RING/FYVE/PHD"/>
</dbReference>
<keyword evidence="8" id="KW-1185">Reference proteome</keyword>
<feature type="region of interest" description="Disordered" evidence="6">
    <location>
        <begin position="33"/>
        <end position="53"/>
    </location>
</feature>
<evidence type="ECO:0000256" key="5">
    <source>
        <dbReference type="ARBA" id="ARBA00023242"/>
    </source>
</evidence>
<accession>A0A162ASJ5</accession>
<reference evidence="7" key="2">
    <citation type="submission" date="2022-03" db="EMBL/GenBank/DDBJ databases">
        <title>Draft title - Genomic analysis of global carrot germplasm unveils the trajectory of domestication and the origin of high carotenoid orange carrot.</title>
        <authorList>
            <person name="Iorizzo M."/>
            <person name="Ellison S."/>
            <person name="Senalik D."/>
            <person name="Macko-Podgorni A."/>
            <person name="Grzebelus D."/>
            <person name="Bostan H."/>
            <person name="Rolling W."/>
            <person name="Curaba J."/>
            <person name="Simon P."/>
        </authorList>
    </citation>
    <scope>NUCLEOTIDE SEQUENCE</scope>
    <source>
        <tissue evidence="7">Leaf</tissue>
    </source>
</reference>
<dbReference type="CDD" id="cd15539">
    <property type="entry name" value="PHD1_AIRE"/>
    <property type="match status" value="1"/>
</dbReference>
<dbReference type="InterPro" id="IPR056511">
    <property type="entry name" value="IDM1_C"/>
</dbReference>
<keyword evidence="5" id="KW-0539">Nucleus</keyword>
<sequence>MDTNGSDSPNPKEIRHGMKREFAMMMKNQSQFLSIGRTRSSKSPIPPAPGLVGDKRARVSANLSEEEKVVAAAAVRGEVLSEEEEPKSGIVDMVSDDDKRSVLEEDFKVPNDVEGDSGEVVSDNTHSLRRVTRSLSRPGVESVGEGVGESGAVKEGLGDKIGEKNVVDKQNVGVEKRPKKLKELLETGLLEGVGVRYLRGSKVRKDNGLNGIIKGDGILCFCDVCGGAAVVSPNHFELHAGSANKRPPEYLYLENGRTLRDVLNACKNAPPEAVTATIKHAIGSSAEKPIPLNCRNCRASLPNSGDFRRKGLCVSCIVTEELQPRSPEQSDMGDRSPQSPYGDGSSDRNRNESLSRSKGKGRLTRKDLMMHKKGFEELAEGAEVAYFASGKKVLDGYKCGSQIYCFHCHDKVSPSVFEAHAGYPRRRKPYLHIYTSNGVSLHEWAVKTSLKREISAAENDDLCSICADGGDLLCCDTCPRAFHPECLSMQVIPEGKFHCRYCKNTFEKEKFVEHNANAVAAGRVSGVDPIEEITRRCIRIVETMATTIDGCVLCRGHDFSSGGFGEGTVIICDQCEKEYHVGCLKDHNIVDLKELPTGKWFCCSECSNIYSALESRVAVGDTELSDSLMDMIKKKHEEKGSQSFGDLNIRWRLLCGRTAADETRVLLSNAVAIFHEQFKPIANSGTREFDFIANMVNGKCSPDHDFGRMYCAILTVNSSVVSAGLFRIFNQEVAELPLVATGSNFQGLGYFQSLFSCIESLLQSVNVKDLVLPSADESKSIWTKKFGFGTIDKKQLNAYRKLHRMMVFQGTSMLHKPVCQISH</sequence>
<dbReference type="Gramene" id="KZN05293">
    <property type="protein sequence ID" value="KZN05293"/>
    <property type="gene ID" value="DCAR_006130"/>
</dbReference>
<organism evidence="7 8">
    <name type="scientific">Daucus carota subsp. sativus</name>
    <name type="common">Carrot</name>
    <dbReference type="NCBI Taxonomy" id="79200"/>
    <lineage>
        <taxon>Eukaryota</taxon>
        <taxon>Viridiplantae</taxon>
        <taxon>Streptophyta</taxon>
        <taxon>Embryophyta</taxon>
        <taxon>Tracheophyta</taxon>
        <taxon>Spermatophyta</taxon>
        <taxon>Magnoliopsida</taxon>
        <taxon>eudicotyledons</taxon>
        <taxon>Gunneridae</taxon>
        <taxon>Pentapetalae</taxon>
        <taxon>asterids</taxon>
        <taxon>campanulids</taxon>
        <taxon>Apiales</taxon>
        <taxon>Apiaceae</taxon>
        <taxon>Apioideae</taxon>
        <taxon>Scandiceae</taxon>
        <taxon>Daucinae</taxon>
        <taxon>Daucus</taxon>
        <taxon>Daucus sect. Daucus</taxon>
    </lineage>
</organism>
<evidence type="ECO:0000256" key="3">
    <source>
        <dbReference type="ARBA" id="ARBA00022771"/>
    </source>
</evidence>
<dbReference type="GO" id="GO:0003682">
    <property type="term" value="F:chromatin binding"/>
    <property type="evidence" value="ECO:0007669"/>
    <property type="project" value="TreeGrafter"/>
</dbReference>
<dbReference type="Pfam" id="PF16135">
    <property type="entry name" value="TDBD"/>
    <property type="match status" value="2"/>
</dbReference>
<evidence type="ECO:0000256" key="2">
    <source>
        <dbReference type="ARBA" id="ARBA00022723"/>
    </source>
</evidence>
<evidence type="ECO:0000256" key="1">
    <source>
        <dbReference type="ARBA" id="ARBA00004123"/>
    </source>
</evidence>
<keyword evidence="4" id="KW-0862">Zinc</keyword>
<dbReference type="SUPFAM" id="SSF57903">
    <property type="entry name" value="FYVE/PHD zinc finger"/>
    <property type="match status" value="2"/>
</dbReference>
<dbReference type="OrthoDB" id="1903104at2759"/>
<dbReference type="OMA" id="RNFPTEL"/>
<dbReference type="PROSITE" id="PS01359">
    <property type="entry name" value="ZF_PHD_1"/>
    <property type="match status" value="1"/>
</dbReference>
<dbReference type="PANTHER" id="PTHR47025">
    <property type="entry name" value="AUTOIMMUNE REGULATOR"/>
    <property type="match status" value="1"/>
</dbReference>
<evidence type="ECO:0000256" key="6">
    <source>
        <dbReference type="SAM" id="MobiDB-lite"/>
    </source>
</evidence>
<dbReference type="PANTHER" id="PTHR47025:SF2">
    <property type="entry name" value="AUTOIMMUNE REGULATOR"/>
    <property type="match status" value="1"/>
</dbReference>
<dbReference type="Gene3D" id="3.40.630.30">
    <property type="match status" value="1"/>
</dbReference>
<feature type="compositionally biased region" description="Polar residues" evidence="6">
    <location>
        <begin position="33"/>
        <end position="43"/>
    </location>
</feature>
<dbReference type="PROSITE" id="PS50016">
    <property type="entry name" value="ZF_PHD_2"/>
    <property type="match status" value="1"/>
</dbReference>
<dbReference type="GO" id="GO:0000977">
    <property type="term" value="F:RNA polymerase II transcription regulatory region sequence-specific DNA binding"/>
    <property type="evidence" value="ECO:0007669"/>
    <property type="project" value="TreeGrafter"/>
</dbReference>
<protein>
    <submittedName>
        <fullName evidence="7">Uncharacterized protein</fullName>
    </submittedName>
</protein>
<dbReference type="KEGG" id="dcr:108209210"/>
<dbReference type="AlphaFoldDB" id="A0A162ASJ5"/>
<feature type="region of interest" description="Disordered" evidence="6">
    <location>
        <begin position="135"/>
        <end position="155"/>
    </location>
</feature>
<comment type="subcellular location">
    <subcellularLocation>
        <location evidence="1">Nucleus</location>
    </subcellularLocation>
</comment>
<name>A0A162ASJ5_DAUCS</name>
<dbReference type="GO" id="GO:0045944">
    <property type="term" value="P:positive regulation of transcription by RNA polymerase II"/>
    <property type="evidence" value="ECO:0007669"/>
    <property type="project" value="TreeGrafter"/>
</dbReference>
<proteinExistence type="predicted"/>
<keyword evidence="3" id="KW-0863">Zinc-finger</keyword>
<dbReference type="InterPro" id="IPR016181">
    <property type="entry name" value="Acyl_CoA_acyltransferase"/>
</dbReference>
<dbReference type="SUPFAM" id="SSF55729">
    <property type="entry name" value="Acyl-CoA N-acyltransferases (Nat)"/>
    <property type="match status" value="1"/>
</dbReference>
<feature type="compositionally biased region" description="Low complexity" evidence="6">
    <location>
        <begin position="139"/>
        <end position="155"/>
    </location>
</feature>
<feature type="compositionally biased region" description="Basic and acidic residues" evidence="6">
    <location>
        <begin position="345"/>
        <end position="355"/>
    </location>
</feature>
<dbReference type="GO" id="GO:0008270">
    <property type="term" value="F:zinc ion binding"/>
    <property type="evidence" value="ECO:0007669"/>
    <property type="project" value="UniProtKB-KW"/>
</dbReference>
<dbReference type="InterPro" id="IPR032308">
    <property type="entry name" value="TDBD"/>
</dbReference>
<evidence type="ECO:0000313" key="7">
    <source>
        <dbReference type="EMBL" id="WOG87672.1"/>
    </source>
</evidence>
<dbReference type="FunFam" id="3.30.40.10:FF:000494">
    <property type="entry name" value="Acyl-CoA N-acyltransferase with RING/FYVE/PHD-type zinc finger domain"/>
    <property type="match status" value="1"/>
</dbReference>
<dbReference type="Gene3D" id="3.30.40.10">
    <property type="entry name" value="Zinc/RING finger domain, C3HC4 (zinc finger)"/>
    <property type="match status" value="2"/>
</dbReference>
<dbReference type="EMBL" id="CP093344">
    <property type="protein sequence ID" value="WOG87672.1"/>
    <property type="molecule type" value="Genomic_DNA"/>
</dbReference>
<evidence type="ECO:0000313" key="8">
    <source>
        <dbReference type="Proteomes" id="UP000077755"/>
    </source>
</evidence>
<dbReference type="Proteomes" id="UP000077755">
    <property type="component" value="Chromosome 2"/>
</dbReference>
<dbReference type="InterPro" id="IPR019787">
    <property type="entry name" value="Znf_PHD-finger"/>
</dbReference>
<dbReference type="InterPro" id="IPR019786">
    <property type="entry name" value="Zinc_finger_PHD-type_CS"/>
</dbReference>
<dbReference type="Pfam" id="PF23011">
    <property type="entry name" value="PHD-1st_NSD"/>
    <property type="match status" value="1"/>
</dbReference>
<reference evidence="7" key="1">
    <citation type="journal article" date="2016" name="Nat. Genet.">
        <title>A high-quality carrot genome assembly provides new insights into carotenoid accumulation and asterid genome evolution.</title>
        <authorList>
            <person name="Iorizzo M."/>
            <person name="Ellison S."/>
            <person name="Senalik D."/>
            <person name="Zeng P."/>
            <person name="Satapoomin P."/>
            <person name="Huang J."/>
            <person name="Bowman M."/>
            <person name="Iovene M."/>
            <person name="Sanseverino W."/>
            <person name="Cavagnaro P."/>
            <person name="Yildiz M."/>
            <person name="Macko-Podgorni A."/>
            <person name="Moranska E."/>
            <person name="Grzebelus E."/>
            <person name="Grzebelus D."/>
            <person name="Ashrafi H."/>
            <person name="Zheng Z."/>
            <person name="Cheng S."/>
            <person name="Spooner D."/>
            <person name="Van Deynze A."/>
            <person name="Simon P."/>
        </authorList>
    </citation>
    <scope>NUCLEOTIDE SEQUENCE</scope>
    <source>
        <tissue evidence="7">Leaf</tissue>
    </source>
</reference>
<feature type="region of interest" description="Disordered" evidence="6">
    <location>
        <begin position="324"/>
        <end position="366"/>
    </location>
</feature>
<keyword evidence="2" id="KW-0479">Metal-binding</keyword>
<dbReference type="InterPro" id="IPR001965">
    <property type="entry name" value="Znf_PHD"/>
</dbReference>
<dbReference type="SMART" id="SM00249">
    <property type="entry name" value="PHD"/>
    <property type="match status" value="2"/>
</dbReference>
<dbReference type="InterPro" id="IPR059153">
    <property type="entry name" value="NSD_PHD-1st"/>
</dbReference>
<gene>
    <name evidence="7" type="ORF">DCAR_0206903</name>
</gene>